<dbReference type="Proteomes" id="UP000070188">
    <property type="component" value="Unassembled WGS sequence"/>
</dbReference>
<proteinExistence type="predicted"/>
<name>A0A132MWS3_9ACTN</name>
<comment type="caution">
    <text evidence="1">The sequence shown here is derived from an EMBL/GenBank/DDBJ whole genome shotgun (WGS) entry which is preliminary data.</text>
</comment>
<gene>
    <name evidence="1" type="ORF">LI90_3398</name>
</gene>
<sequence>MAELRYRETLATYCPGIRWGKGARFRYKLGLKSEWWRSSIPGKRTA</sequence>
<organism evidence="1 2">
    <name type="scientific">Carbonactinospora thermoautotrophica</name>
    <dbReference type="NCBI Taxonomy" id="1469144"/>
    <lineage>
        <taxon>Bacteria</taxon>
        <taxon>Bacillati</taxon>
        <taxon>Actinomycetota</taxon>
        <taxon>Actinomycetes</taxon>
        <taxon>Kitasatosporales</taxon>
        <taxon>Carbonactinosporaceae</taxon>
        <taxon>Carbonactinospora</taxon>
    </lineage>
</organism>
<evidence type="ECO:0000313" key="2">
    <source>
        <dbReference type="Proteomes" id="UP000070188"/>
    </source>
</evidence>
<keyword evidence="2" id="KW-1185">Reference proteome</keyword>
<accession>A0A132MWS3</accession>
<dbReference type="EMBL" id="LAXD01000001">
    <property type="protein sequence ID" value="KWX02355.1"/>
    <property type="molecule type" value="Genomic_DNA"/>
</dbReference>
<reference evidence="2" key="1">
    <citation type="submission" date="2015-04" db="EMBL/GenBank/DDBJ databases">
        <title>Physiological reanalysis, assessment of diazotrophy, and genome sequences of multiple isolates of Streptomyces thermoautotrophicus.</title>
        <authorList>
            <person name="MacKellar D.C."/>
            <person name="Lieber L."/>
            <person name="Norman J."/>
            <person name="Bolger A."/>
            <person name="Tobin C."/>
            <person name="Murray J.W."/>
            <person name="Chang R."/>
            <person name="Ford T."/>
            <person name="Nguyen P.Q."/>
            <person name="Woodward J."/>
            <person name="Permingeat H."/>
            <person name="Joshi N.S."/>
            <person name="Silver P.A."/>
            <person name="Usadel B."/>
            <person name="Rutherford A.W."/>
            <person name="Friesen M."/>
            <person name="Prell J."/>
        </authorList>
    </citation>
    <scope>NUCLEOTIDE SEQUENCE [LARGE SCALE GENOMIC DNA]</scope>
    <source>
        <strain evidence="2">H1</strain>
    </source>
</reference>
<evidence type="ECO:0000313" key="1">
    <source>
        <dbReference type="EMBL" id="KWX02355.1"/>
    </source>
</evidence>
<protein>
    <submittedName>
        <fullName evidence="1">Uncharacterized protein</fullName>
    </submittedName>
</protein>
<dbReference type="AlphaFoldDB" id="A0A132MWS3"/>
<dbReference type="STRING" id="1469144.LI90_3398"/>
<dbReference type="PATRIC" id="fig|1469144.10.peg.3649"/>